<accession>A0ABR0LNT6</accession>
<organism evidence="2 3">
    <name type="scientific">Cryomyces antarcticus</name>
    <dbReference type="NCBI Taxonomy" id="329879"/>
    <lineage>
        <taxon>Eukaryota</taxon>
        <taxon>Fungi</taxon>
        <taxon>Dikarya</taxon>
        <taxon>Ascomycota</taxon>
        <taxon>Pezizomycotina</taxon>
        <taxon>Dothideomycetes</taxon>
        <taxon>Dothideomycetes incertae sedis</taxon>
        <taxon>Cryomyces</taxon>
    </lineage>
</organism>
<dbReference type="EMBL" id="JAVRRA010017269">
    <property type="protein sequence ID" value="KAK5200648.1"/>
    <property type="molecule type" value="Genomic_DNA"/>
</dbReference>
<evidence type="ECO:0000313" key="2">
    <source>
        <dbReference type="EMBL" id="KAK5200648.1"/>
    </source>
</evidence>
<sequence>MSNGQNRGYIQPTLASVPVEIDPFAPGTVIRYALAIEAAANIFGGTAMVFFPSQVLSLMVTRTSFINPTTESLVQWLGALVYGLTVPVLLAIPNTRRGIESRQTVYYTLLGGEGTLIPTFLWHMTRNSGFTYKSLVASAVVLAATCGWRLLALFKRPDWLGRYRDIKKEEFYGESQRESTEALIR</sequence>
<keyword evidence="1" id="KW-0472">Membrane</keyword>
<feature type="transmembrane region" description="Helical" evidence="1">
    <location>
        <begin position="104"/>
        <end position="123"/>
    </location>
</feature>
<dbReference type="Proteomes" id="UP001357485">
    <property type="component" value="Unassembled WGS sequence"/>
</dbReference>
<keyword evidence="1" id="KW-0812">Transmembrane</keyword>
<proteinExistence type="predicted"/>
<evidence type="ECO:0000256" key="1">
    <source>
        <dbReference type="SAM" id="Phobius"/>
    </source>
</evidence>
<feature type="transmembrane region" description="Helical" evidence="1">
    <location>
        <begin position="135"/>
        <end position="154"/>
    </location>
</feature>
<keyword evidence="1" id="KW-1133">Transmembrane helix</keyword>
<reference evidence="2 3" key="1">
    <citation type="submission" date="2023-08" db="EMBL/GenBank/DDBJ databases">
        <title>Black Yeasts Isolated from many extreme environments.</title>
        <authorList>
            <person name="Coleine C."/>
            <person name="Stajich J.E."/>
            <person name="Selbmann L."/>
        </authorList>
    </citation>
    <scope>NUCLEOTIDE SEQUENCE [LARGE SCALE GENOMIC DNA]</scope>
    <source>
        <strain evidence="2 3">CCFEE 536</strain>
    </source>
</reference>
<gene>
    <name evidence="2" type="ORF">LTR16_005382</name>
</gene>
<feature type="transmembrane region" description="Helical" evidence="1">
    <location>
        <begin position="32"/>
        <end position="53"/>
    </location>
</feature>
<protein>
    <submittedName>
        <fullName evidence="2">Uncharacterized protein</fullName>
    </submittedName>
</protein>
<feature type="transmembrane region" description="Helical" evidence="1">
    <location>
        <begin position="73"/>
        <end position="92"/>
    </location>
</feature>
<keyword evidence="3" id="KW-1185">Reference proteome</keyword>
<comment type="caution">
    <text evidence="2">The sequence shown here is derived from an EMBL/GenBank/DDBJ whole genome shotgun (WGS) entry which is preliminary data.</text>
</comment>
<evidence type="ECO:0000313" key="3">
    <source>
        <dbReference type="Proteomes" id="UP001357485"/>
    </source>
</evidence>
<name>A0ABR0LNT6_9PEZI</name>